<evidence type="ECO:0000313" key="2">
    <source>
        <dbReference type="Proteomes" id="UP001500456"/>
    </source>
</evidence>
<comment type="caution">
    <text evidence="1">The sequence shown here is derived from an EMBL/GenBank/DDBJ whole genome shotgun (WGS) entry which is preliminary data.</text>
</comment>
<dbReference type="EMBL" id="BAAAZX010000001">
    <property type="protein sequence ID" value="GAA3977091.1"/>
    <property type="molecule type" value="Genomic_DNA"/>
</dbReference>
<accession>A0ABP7Q5S7</accession>
<proteinExistence type="predicted"/>
<evidence type="ECO:0000313" key="1">
    <source>
        <dbReference type="EMBL" id="GAA3977091.1"/>
    </source>
</evidence>
<dbReference type="Proteomes" id="UP001500456">
    <property type="component" value="Unassembled WGS sequence"/>
</dbReference>
<organism evidence="1 2">
    <name type="scientific">Streptomyces plumbiresistens</name>
    <dbReference type="NCBI Taxonomy" id="511811"/>
    <lineage>
        <taxon>Bacteria</taxon>
        <taxon>Bacillati</taxon>
        <taxon>Actinomycetota</taxon>
        <taxon>Actinomycetes</taxon>
        <taxon>Kitasatosporales</taxon>
        <taxon>Streptomycetaceae</taxon>
        <taxon>Streptomyces</taxon>
    </lineage>
</organism>
<gene>
    <name evidence="1" type="ORF">GCM10022232_05890</name>
</gene>
<keyword evidence="2" id="KW-1185">Reference proteome</keyword>
<protein>
    <submittedName>
        <fullName evidence="1">Uncharacterized protein</fullName>
    </submittedName>
</protein>
<name>A0ABP7Q5S7_9ACTN</name>
<sequence length="74" mass="7180">MPLLTGAGAKGLTPTIGPRQGTAAIPLAIHQRAPNRFQADTGIAGTEGVDAGKGVSARGGEDAAFEGVVVAVAA</sequence>
<reference evidence="2" key="1">
    <citation type="journal article" date="2019" name="Int. J. Syst. Evol. Microbiol.">
        <title>The Global Catalogue of Microorganisms (GCM) 10K type strain sequencing project: providing services to taxonomists for standard genome sequencing and annotation.</title>
        <authorList>
            <consortium name="The Broad Institute Genomics Platform"/>
            <consortium name="The Broad Institute Genome Sequencing Center for Infectious Disease"/>
            <person name="Wu L."/>
            <person name="Ma J."/>
        </authorList>
    </citation>
    <scope>NUCLEOTIDE SEQUENCE [LARGE SCALE GENOMIC DNA]</scope>
    <source>
        <strain evidence="2">JCM 16924</strain>
    </source>
</reference>